<dbReference type="PANTHER" id="PTHR11860:SF118">
    <property type="entry name" value="CMRF35-LIKE MOLECULE 3-RELATED"/>
    <property type="match status" value="1"/>
</dbReference>
<dbReference type="Gene3D" id="2.60.40.10">
    <property type="entry name" value="Immunoglobulins"/>
    <property type="match status" value="1"/>
</dbReference>
<dbReference type="GeneTree" id="ENSGT01090000261087"/>
<evidence type="ECO:0008006" key="6">
    <source>
        <dbReference type="Google" id="ProtNLM"/>
    </source>
</evidence>
<keyword evidence="3" id="KW-0472">Membrane</keyword>
<dbReference type="InterPro" id="IPR013783">
    <property type="entry name" value="Ig-like_fold"/>
</dbReference>
<comment type="subcellular location">
    <subcellularLocation>
        <location evidence="1">Membrane</location>
    </subcellularLocation>
</comment>
<proteinExistence type="predicted"/>
<accession>A0A3P9MT07</accession>
<dbReference type="GO" id="GO:0005886">
    <property type="term" value="C:plasma membrane"/>
    <property type="evidence" value="ECO:0007669"/>
    <property type="project" value="TreeGrafter"/>
</dbReference>
<dbReference type="AlphaFoldDB" id="A0A3P9MT07"/>
<reference evidence="5" key="1">
    <citation type="submission" date="2013-11" db="EMBL/GenBank/DDBJ databases">
        <title>The genomic landscape of the Guanapo guppy.</title>
        <authorList>
            <person name="Kuenstner A."/>
            <person name="Dreyer C."/>
        </authorList>
    </citation>
    <scope>NUCLEOTIDE SEQUENCE</scope>
    <source>
        <strain evidence="5">Guanapo</strain>
    </source>
</reference>
<protein>
    <recommendedName>
        <fullName evidence="6">Immunoglobulin V-set domain-containing protein</fullName>
    </recommendedName>
</protein>
<evidence type="ECO:0000256" key="3">
    <source>
        <dbReference type="ARBA" id="ARBA00023136"/>
    </source>
</evidence>
<sequence length="167" mass="18926">MSTSLFPFNVSPNCNLLLQNKVGFPEPAYKLKLLFDLSAVSCVTGDVIPVFGYEGSDAEVPCPYPAGYEDYEKYLCKNDYIRIRSEGENNKYSIYDDQEALTFTVTISDLRFDDVGKYWCGVTRTGKDIYTEVKDAGTYWCRSNSEWSVGSYTKVHLSVGKSKTQYK</sequence>
<keyword evidence="5" id="KW-1185">Reference proteome</keyword>
<dbReference type="OMA" id="YSCAFSE"/>
<dbReference type="Ensembl" id="ENSPRET00000000510.1">
    <property type="protein sequence ID" value="ENSPREP00000000482.1"/>
    <property type="gene ID" value="ENSPREG00000000361.1"/>
</dbReference>
<name>A0A3P9MT07_POERE</name>
<organism evidence="4 5">
    <name type="scientific">Poecilia reticulata</name>
    <name type="common">Guppy</name>
    <name type="synonym">Acanthophacelus reticulatus</name>
    <dbReference type="NCBI Taxonomy" id="8081"/>
    <lineage>
        <taxon>Eukaryota</taxon>
        <taxon>Metazoa</taxon>
        <taxon>Chordata</taxon>
        <taxon>Craniata</taxon>
        <taxon>Vertebrata</taxon>
        <taxon>Euteleostomi</taxon>
        <taxon>Actinopterygii</taxon>
        <taxon>Neopterygii</taxon>
        <taxon>Teleostei</taxon>
        <taxon>Neoteleostei</taxon>
        <taxon>Acanthomorphata</taxon>
        <taxon>Ovalentaria</taxon>
        <taxon>Atherinomorphae</taxon>
        <taxon>Cyprinodontiformes</taxon>
        <taxon>Poeciliidae</taxon>
        <taxon>Poeciliinae</taxon>
        <taxon>Poecilia</taxon>
    </lineage>
</organism>
<dbReference type="PANTHER" id="PTHR11860">
    <property type="entry name" value="POLYMERIC-IMMUNOGLOBULIN RECEPTOR"/>
    <property type="match status" value="1"/>
</dbReference>
<evidence type="ECO:0000313" key="5">
    <source>
        <dbReference type="Proteomes" id="UP000242638"/>
    </source>
</evidence>
<keyword evidence="2" id="KW-0812">Transmembrane</keyword>
<dbReference type="InterPro" id="IPR036179">
    <property type="entry name" value="Ig-like_dom_sf"/>
</dbReference>
<reference evidence="4" key="2">
    <citation type="submission" date="2025-08" db="UniProtKB">
        <authorList>
            <consortium name="Ensembl"/>
        </authorList>
    </citation>
    <scope>IDENTIFICATION</scope>
    <source>
        <strain evidence="4">Guanapo</strain>
    </source>
</reference>
<evidence type="ECO:0000256" key="1">
    <source>
        <dbReference type="ARBA" id="ARBA00004370"/>
    </source>
</evidence>
<evidence type="ECO:0000313" key="4">
    <source>
        <dbReference type="Ensembl" id="ENSPREP00000000482.1"/>
    </source>
</evidence>
<dbReference type="InterPro" id="IPR050671">
    <property type="entry name" value="CD300_family_receptors"/>
</dbReference>
<dbReference type="SUPFAM" id="SSF48726">
    <property type="entry name" value="Immunoglobulin"/>
    <property type="match status" value="1"/>
</dbReference>
<reference evidence="4" key="3">
    <citation type="submission" date="2025-09" db="UniProtKB">
        <authorList>
            <consortium name="Ensembl"/>
        </authorList>
    </citation>
    <scope>IDENTIFICATION</scope>
    <source>
        <strain evidence="4">Guanapo</strain>
    </source>
</reference>
<dbReference type="Proteomes" id="UP000242638">
    <property type="component" value="Unassembled WGS sequence"/>
</dbReference>
<dbReference type="STRING" id="8081.ENSPREP00000000482"/>
<evidence type="ECO:0000256" key="2">
    <source>
        <dbReference type="ARBA" id="ARBA00022692"/>
    </source>
</evidence>
<dbReference type="GO" id="GO:0004888">
    <property type="term" value="F:transmembrane signaling receptor activity"/>
    <property type="evidence" value="ECO:0007669"/>
    <property type="project" value="TreeGrafter"/>
</dbReference>